<name>A0A227KRA9_9BURK</name>
<dbReference type="Pfam" id="PF01408">
    <property type="entry name" value="GFO_IDH_MocA"/>
    <property type="match status" value="1"/>
</dbReference>
<dbReference type="Gene3D" id="3.30.360.10">
    <property type="entry name" value="Dihydrodipicolinate Reductase, domain 2"/>
    <property type="match status" value="1"/>
</dbReference>
<dbReference type="Proteomes" id="UP000214610">
    <property type="component" value="Unassembled WGS sequence"/>
</dbReference>
<dbReference type="GO" id="GO:0000166">
    <property type="term" value="F:nucleotide binding"/>
    <property type="evidence" value="ECO:0007669"/>
    <property type="project" value="InterPro"/>
</dbReference>
<dbReference type="Pfam" id="PF02894">
    <property type="entry name" value="GFO_IDH_MocA_C"/>
    <property type="match status" value="1"/>
</dbReference>
<gene>
    <name evidence="3" type="ORF">ADH67_01570</name>
</gene>
<dbReference type="PANTHER" id="PTHR43249:SF1">
    <property type="entry name" value="D-GLUCOSIDE 3-DEHYDROGENASE"/>
    <property type="match status" value="1"/>
</dbReference>
<evidence type="ECO:0000313" key="3">
    <source>
        <dbReference type="EMBL" id="OXE51012.1"/>
    </source>
</evidence>
<dbReference type="InterPro" id="IPR000683">
    <property type="entry name" value="Gfo/Idh/MocA-like_OxRdtase_N"/>
</dbReference>
<sequence>MASNEFILVGAAGYIAPRHMAAIQSTGSELIYACDTSDSVGVLDRYFPNCKFVLSMEELDKALQDPTLCNVKNSSLGSRFLTICTPNYLHVPHISFGLSHGFNVICEKPLALTTNDLLEIERLERKYARKVYCILQLRLHPHIQELKKKLDGQFADEELKEKLKVSLTYVTSRGPWYKKSWKYDVRKAGGIETNIGIHFFDMLIELFGFPSSYSIGEKTSERLQGSLITPRAEVDFFLSIKKEDLPEKTREAGEVSYREMTLNGHSVDFTKGFTDLHTKSYEEILAGRGFGLEDAWATVSLCESIRLGHNLGEIYEK</sequence>
<comment type="caution">
    <text evidence="3">The sequence shown here is derived from an EMBL/GenBank/DDBJ whole genome shotgun (WGS) entry which is preliminary data.</text>
</comment>
<proteinExistence type="predicted"/>
<evidence type="ECO:0000259" key="1">
    <source>
        <dbReference type="Pfam" id="PF01408"/>
    </source>
</evidence>
<evidence type="ECO:0000313" key="4">
    <source>
        <dbReference type="Proteomes" id="UP000214610"/>
    </source>
</evidence>
<feature type="domain" description="Gfo/Idh/MocA-like oxidoreductase N-terminal" evidence="1">
    <location>
        <begin position="7"/>
        <end position="131"/>
    </location>
</feature>
<protein>
    <submittedName>
        <fullName evidence="3">Gfo/Idh/MocA family oxidoreductase</fullName>
    </submittedName>
</protein>
<feature type="domain" description="Gfo/Idh/MocA-like oxidoreductase C-terminal" evidence="2">
    <location>
        <begin position="164"/>
        <end position="217"/>
    </location>
</feature>
<dbReference type="InterPro" id="IPR004104">
    <property type="entry name" value="Gfo/Idh/MocA-like_OxRdtase_C"/>
</dbReference>
<dbReference type="InterPro" id="IPR036291">
    <property type="entry name" value="NAD(P)-bd_dom_sf"/>
</dbReference>
<organism evidence="3 4">
    <name type="scientific">Turicimonas muris</name>
    <dbReference type="NCBI Taxonomy" id="1796652"/>
    <lineage>
        <taxon>Bacteria</taxon>
        <taxon>Pseudomonadati</taxon>
        <taxon>Pseudomonadota</taxon>
        <taxon>Betaproteobacteria</taxon>
        <taxon>Burkholderiales</taxon>
        <taxon>Sutterellaceae</taxon>
        <taxon>Turicimonas</taxon>
    </lineage>
</organism>
<dbReference type="SUPFAM" id="SSF51735">
    <property type="entry name" value="NAD(P)-binding Rossmann-fold domains"/>
    <property type="match status" value="1"/>
</dbReference>
<dbReference type="AlphaFoldDB" id="A0A227KRA9"/>
<dbReference type="GeneID" id="78363210"/>
<reference evidence="4" key="1">
    <citation type="submission" date="2017-05" db="EMBL/GenBank/DDBJ databases">
        <title>Improved OligoMM genomes.</title>
        <authorList>
            <person name="Garzetti D."/>
        </authorList>
    </citation>
    <scope>NUCLEOTIDE SEQUENCE [LARGE SCALE GENOMIC DNA]</scope>
    <source>
        <strain evidence="4">YL45</strain>
    </source>
</reference>
<dbReference type="RefSeq" id="WP_066591007.1">
    <property type="nucleotide sequence ID" value="NZ_CAJTBZ010000006.1"/>
</dbReference>
<evidence type="ECO:0000259" key="2">
    <source>
        <dbReference type="Pfam" id="PF02894"/>
    </source>
</evidence>
<keyword evidence="4" id="KW-1185">Reference proteome</keyword>
<dbReference type="EMBL" id="NHMP01000001">
    <property type="protein sequence ID" value="OXE51012.1"/>
    <property type="molecule type" value="Genomic_DNA"/>
</dbReference>
<dbReference type="PANTHER" id="PTHR43249">
    <property type="entry name" value="UDP-N-ACETYL-2-AMINO-2-DEOXY-D-GLUCURONATE OXIDASE"/>
    <property type="match status" value="1"/>
</dbReference>
<dbReference type="InterPro" id="IPR052515">
    <property type="entry name" value="Gfo/Idh/MocA_Oxidoreductase"/>
</dbReference>
<dbReference type="Gene3D" id="3.40.50.720">
    <property type="entry name" value="NAD(P)-binding Rossmann-like Domain"/>
    <property type="match status" value="1"/>
</dbReference>
<accession>A0A227KRA9</accession>